<sequence>MRSAAAMPLIIVLLVALYSIASPNVSSSRRRITPKGYAMRYWTKHISNDLPPPEFLFNKASPLSAAFSKLADQSWISSHLPEFCSKANLLCFPDKANYATEDRVRRDHIGNKYYATEDRVRRDRIGNKYYATEENVVASSGKKVNKWVVEPGRFFRESVLKAGAIMPMPDIRDKMPKRSFLPRLIVSKLPFSTSKLADLRRVFHAVDDSGSMAKMLTDSLEECERAPSPGEAKRCVASIEDMIDFATSVLGPNVAALTTESARGYNGEIRIGKVKAVNGGRLTKSVTCHQSLFPYMLYYCHSVPKVRVYEADILDPKSESRINRGVAICHVDTSSWSPGHEAFVSLGSGPGKIAVCHWVYENGLTWAIAD</sequence>
<evidence type="ECO:0000313" key="10">
    <source>
        <dbReference type="Proteomes" id="UP000298416"/>
    </source>
</evidence>
<dbReference type="AlphaFoldDB" id="A0A8X9A7H3"/>
<evidence type="ECO:0000256" key="5">
    <source>
        <dbReference type="ARBA" id="ARBA00022729"/>
    </source>
</evidence>
<dbReference type="EMBL" id="PNBA02000003">
    <property type="protein sequence ID" value="KAG6431742.1"/>
    <property type="molecule type" value="Genomic_DNA"/>
</dbReference>
<evidence type="ECO:0000256" key="2">
    <source>
        <dbReference type="ARBA" id="ARBA00004271"/>
    </source>
</evidence>
<feature type="chain" id="PRO_5036447615" description="BURP domain-containing protein" evidence="7">
    <location>
        <begin position="22"/>
        <end position="370"/>
    </location>
</feature>
<evidence type="ECO:0000256" key="3">
    <source>
        <dbReference type="ARBA" id="ARBA00022512"/>
    </source>
</evidence>
<organism evidence="9">
    <name type="scientific">Salvia splendens</name>
    <name type="common">Scarlet sage</name>
    <dbReference type="NCBI Taxonomy" id="180675"/>
    <lineage>
        <taxon>Eukaryota</taxon>
        <taxon>Viridiplantae</taxon>
        <taxon>Streptophyta</taxon>
        <taxon>Embryophyta</taxon>
        <taxon>Tracheophyta</taxon>
        <taxon>Spermatophyta</taxon>
        <taxon>Magnoliopsida</taxon>
        <taxon>eudicotyledons</taxon>
        <taxon>Gunneridae</taxon>
        <taxon>Pentapetalae</taxon>
        <taxon>asterids</taxon>
        <taxon>lamiids</taxon>
        <taxon>Lamiales</taxon>
        <taxon>Lamiaceae</taxon>
        <taxon>Nepetoideae</taxon>
        <taxon>Mentheae</taxon>
        <taxon>Salviinae</taxon>
        <taxon>Salvia</taxon>
        <taxon>Salvia subgen. Calosphace</taxon>
        <taxon>core Calosphace</taxon>
    </lineage>
</organism>
<comment type="caution">
    <text evidence="9">The sequence shown here is derived from an EMBL/GenBank/DDBJ whole genome shotgun (WGS) entry which is preliminary data.</text>
</comment>
<dbReference type="InterPro" id="IPR051897">
    <property type="entry name" value="PG-associated_BURP"/>
</dbReference>
<evidence type="ECO:0000313" key="9">
    <source>
        <dbReference type="EMBL" id="KAG6431742.1"/>
    </source>
</evidence>
<feature type="domain" description="BURP" evidence="8">
    <location>
        <begin position="154"/>
        <end position="369"/>
    </location>
</feature>
<keyword evidence="5 7" id="KW-0732">Signal</keyword>
<keyword evidence="6" id="KW-0325">Glycoprotein</keyword>
<evidence type="ECO:0000259" key="8">
    <source>
        <dbReference type="PROSITE" id="PS51277"/>
    </source>
</evidence>
<dbReference type="GO" id="GO:0048046">
    <property type="term" value="C:apoplast"/>
    <property type="evidence" value="ECO:0007669"/>
    <property type="project" value="UniProtKB-SubCell"/>
</dbReference>
<keyword evidence="4" id="KW-0052">Apoplast</keyword>
<keyword evidence="10" id="KW-1185">Reference proteome</keyword>
<evidence type="ECO:0000256" key="1">
    <source>
        <dbReference type="ARBA" id="ARBA00004191"/>
    </source>
</evidence>
<dbReference type="Pfam" id="PF03181">
    <property type="entry name" value="BURP"/>
    <property type="match status" value="1"/>
</dbReference>
<keyword evidence="3" id="KW-0964">Secreted</keyword>
<keyword evidence="3" id="KW-0134">Cell wall</keyword>
<evidence type="ECO:0000256" key="4">
    <source>
        <dbReference type="ARBA" id="ARBA00022523"/>
    </source>
</evidence>
<comment type="subcellular location">
    <subcellularLocation>
        <location evidence="1">Secreted</location>
        <location evidence="1">Cell wall</location>
    </subcellularLocation>
    <subcellularLocation>
        <location evidence="2">Secreted</location>
        <location evidence="2">Extracellular space</location>
        <location evidence="2">Apoplast</location>
    </subcellularLocation>
</comment>
<dbReference type="SMART" id="SM01045">
    <property type="entry name" value="BURP"/>
    <property type="match status" value="1"/>
</dbReference>
<dbReference type="InterPro" id="IPR004873">
    <property type="entry name" value="BURP_dom"/>
</dbReference>
<dbReference type="PANTHER" id="PTHR31458:SF2">
    <property type="entry name" value="POLYGALACTURONASE 1 BETA-LIKE PROTEIN 2"/>
    <property type="match status" value="1"/>
</dbReference>
<protein>
    <recommendedName>
        <fullName evidence="8">BURP domain-containing protein</fullName>
    </recommendedName>
</protein>
<accession>A0A8X9A7H3</accession>
<reference evidence="9" key="2">
    <citation type="submission" date="2020-08" db="EMBL/GenBank/DDBJ databases">
        <title>Plant Genome Project.</title>
        <authorList>
            <person name="Zhang R.-G."/>
        </authorList>
    </citation>
    <scope>NUCLEOTIDE SEQUENCE</scope>
    <source>
        <strain evidence="9">Huo1</strain>
        <tissue evidence="9">Leaf</tissue>
    </source>
</reference>
<evidence type="ECO:0000256" key="7">
    <source>
        <dbReference type="SAM" id="SignalP"/>
    </source>
</evidence>
<dbReference type="PROSITE" id="PS51277">
    <property type="entry name" value="BURP"/>
    <property type="match status" value="1"/>
</dbReference>
<gene>
    <name evidence="9" type="ORF">SASPL_109825</name>
</gene>
<evidence type="ECO:0000256" key="6">
    <source>
        <dbReference type="ARBA" id="ARBA00023180"/>
    </source>
</evidence>
<dbReference type="PANTHER" id="PTHR31458">
    <property type="entry name" value="POLYGALACTURONASE 1 BETA-LIKE PROTEIN 2"/>
    <property type="match status" value="1"/>
</dbReference>
<proteinExistence type="predicted"/>
<feature type="signal peptide" evidence="7">
    <location>
        <begin position="1"/>
        <end position="21"/>
    </location>
</feature>
<reference evidence="9" key="1">
    <citation type="submission" date="2018-01" db="EMBL/GenBank/DDBJ databases">
        <authorList>
            <person name="Mao J.F."/>
        </authorList>
    </citation>
    <scope>NUCLEOTIDE SEQUENCE</scope>
    <source>
        <strain evidence="9">Huo1</strain>
        <tissue evidence="9">Leaf</tissue>
    </source>
</reference>
<dbReference type="Proteomes" id="UP000298416">
    <property type="component" value="Unassembled WGS sequence"/>
</dbReference>
<name>A0A8X9A7H3_SALSN</name>